<sequence length="517" mass="59698">MTCQTHHHEDTPPSVSILPEAAAIISLTTAPKFTLTADKLDFDSKLAWGYDGQSKRFWIGKVFSRVEELNWDALNLLQVLELYLSSCINTSSDLSAKLAICRFQDLMVENLPWFEALLEEANRVAYPKDRAESSIAAAQRLAPSRLDLIRSGTLTDEETFCWRSFIHNEMVRGLAVLGWSCTGPFGFTLFLSDRSSVLFNHINEILLLNSDFLYNIFELRTHICNVNSLESQEMIKTIKAHLEKEGRLAEDASSDSDFSFLSSPTATLNTAIESRITELEDVWKSWKEVTGCEWEEDEARNLPPSTPQTANEAEAEIPTVSKTSVVMIHEAEAEASTKTKGKGVMTEEVEERLMKEQREREERRRRRRRREEEEMAEQRKIQERKAAMLFREQQIQPYAKQLDDLKARFPATTQLQEDEALALQLQEQFNKEEEEREKKKREEAKFRITDSELAKEMREEWIAALISQGEDATTLRNYQIKKSTEPSWVSKVNWQIRKGMKKKKRPSKNPRRPLHST</sequence>
<dbReference type="Proteomes" id="UP001056120">
    <property type="component" value="Linkage Group LG03"/>
</dbReference>
<protein>
    <submittedName>
        <fullName evidence="1">Uncharacterized protein</fullName>
    </submittedName>
</protein>
<keyword evidence="2" id="KW-1185">Reference proteome</keyword>
<organism evidence="1 2">
    <name type="scientific">Smallanthus sonchifolius</name>
    <dbReference type="NCBI Taxonomy" id="185202"/>
    <lineage>
        <taxon>Eukaryota</taxon>
        <taxon>Viridiplantae</taxon>
        <taxon>Streptophyta</taxon>
        <taxon>Embryophyta</taxon>
        <taxon>Tracheophyta</taxon>
        <taxon>Spermatophyta</taxon>
        <taxon>Magnoliopsida</taxon>
        <taxon>eudicotyledons</taxon>
        <taxon>Gunneridae</taxon>
        <taxon>Pentapetalae</taxon>
        <taxon>asterids</taxon>
        <taxon>campanulids</taxon>
        <taxon>Asterales</taxon>
        <taxon>Asteraceae</taxon>
        <taxon>Asteroideae</taxon>
        <taxon>Heliantheae alliance</taxon>
        <taxon>Millerieae</taxon>
        <taxon>Smallanthus</taxon>
    </lineage>
</organism>
<comment type="caution">
    <text evidence="1">The sequence shown here is derived from an EMBL/GenBank/DDBJ whole genome shotgun (WGS) entry which is preliminary data.</text>
</comment>
<evidence type="ECO:0000313" key="2">
    <source>
        <dbReference type="Proteomes" id="UP001056120"/>
    </source>
</evidence>
<gene>
    <name evidence="1" type="ORF">L1987_09494</name>
</gene>
<name>A0ACB9JN35_9ASTR</name>
<evidence type="ECO:0000313" key="1">
    <source>
        <dbReference type="EMBL" id="KAI3821918.1"/>
    </source>
</evidence>
<reference evidence="1 2" key="2">
    <citation type="journal article" date="2022" name="Mol. Ecol. Resour.">
        <title>The genomes of chicory, endive, great burdock and yacon provide insights into Asteraceae paleo-polyploidization history and plant inulin production.</title>
        <authorList>
            <person name="Fan W."/>
            <person name="Wang S."/>
            <person name="Wang H."/>
            <person name="Wang A."/>
            <person name="Jiang F."/>
            <person name="Liu H."/>
            <person name="Zhao H."/>
            <person name="Xu D."/>
            <person name="Zhang Y."/>
        </authorList>
    </citation>
    <scope>NUCLEOTIDE SEQUENCE [LARGE SCALE GENOMIC DNA]</scope>
    <source>
        <strain evidence="2">cv. Yunnan</strain>
        <tissue evidence="1">Leaves</tissue>
    </source>
</reference>
<reference evidence="2" key="1">
    <citation type="journal article" date="2022" name="Mol. Ecol. Resour.">
        <title>The genomes of chicory, endive, great burdock and yacon provide insights into Asteraceae palaeo-polyploidization history and plant inulin production.</title>
        <authorList>
            <person name="Fan W."/>
            <person name="Wang S."/>
            <person name="Wang H."/>
            <person name="Wang A."/>
            <person name="Jiang F."/>
            <person name="Liu H."/>
            <person name="Zhao H."/>
            <person name="Xu D."/>
            <person name="Zhang Y."/>
        </authorList>
    </citation>
    <scope>NUCLEOTIDE SEQUENCE [LARGE SCALE GENOMIC DNA]</scope>
    <source>
        <strain evidence="2">cv. Yunnan</strain>
    </source>
</reference>
<accession>A0ACB9JN35</accession>
<dbReference type="EMBL" id="CM042020">
    <property type="protein sequence ID" value="KAI3821918.1"/>
    <property type="molecule type" value="Genomic_DNA"/>
</dbReference>
<proteinExistence type="predicted"/>